<feature type="domain" description="C2H2-type" evidence="6">
    <location>
        <begin position="11"/>
        <end position="38"/>
    </location>
</feature>
<dbReference type="Pfam" id="PF00096">
    <property type="entry name" value="zf-C2H2"/>
    <property type="match status" value="1"/>
</dbReference>
<accession>A0AA39JBE4</accession>
<name>A0AA39JBE4_ARMTA</name>
<dbReference type="Gene3D" id="3.30.160.60">
    <property type="entry name" value="Classic Zinc Finger"/>
    <property type="match status" value="1"/>
</dbReference>
<evidence type="ECO:0000256" key="2">
    <source>
        <dbReference type="ARBA" id="ARBA00022771"/>
    </source>
</evidence>
<dbReference type="PROSITE" id="PS50157">
    <property type="entry name" value="ZINC_FINGER_C2H2_2"/>
    <property type="match status" value="1"/>
</dbReference>
<dbReference type="PROSITE" id="PS00028">
    <property type="entry name" value="ZINC_FINGER_C2H2_1"/>
    <property type="match status" value="1"/>
</dbReference>
<reference evidence="7" key="1">
    <citation type="submission" date="2023-06" db="EMBL/GenBank/DDBJ databases">
        <authorList>
            <consortium name="Lawrence Berkeley National Laboratory"/>
            <person name="Ahrendt S."/>
            <person name="Sahu N."/>
            <person name="Indic B."/>
            <person name="Wong-Bajracharya J."/>
            <person name="Merenyi Z."/>
            <person name="Ke H.-M."/>
            <person name="Monk M."/>
            <person name="Kocsube S."/>
            <person name="Drula E."/>
            <person name="Lipzen A."/>
            <person name="Balint B."/>
            <person name="Henrissat B."/>
            <person name="Andreopoulos B."/>
            <person name="Martin F.M."/>
            <person name="Harder C.B."/>
            <person name="Rigling D."/>
            <person name="Ford K.L."/>
            <person name="Foster G.D."/>
            <person name="Pangilinan J."/>
            <person name="Papanicolaou A."/>
            <person name="Barry K."/>
            <person name="LaButti K."/>
            <person name="Viragh M."/>
            <person name="Koriabine M."/>
            <person name="Yan M."/>
            <person name="Riley R."/>
            <person name="Champramary S."/>
            <person name="Plett K.L."/>
            <person name="Tsai I.J."/>
            <person name="Slot J."/>
            <person name="Sipos G."/>
            <person name="Plett J."/>
            <person name="Nagy L.G."/>
            <person name="Grigoriev I.V."/>
        </authorList>
    </citation>
    <scope>NUCLEOTIDE SEQUENCE</scope>
    <source>
        <strain evidence="7">CCBAS 213</strain>
    </source>
</reference>
<comment type="caution">
    <text evidence="7">The sequence shown here is derived from an EMBL/GenBank/DDBJ whole genome shotgun (WGS) entry which is preliminary data.</text>
</comment>
<dbReference type="InterPro" id="IPR036236">
    <property type="entry name" value="Znf_C2H2_sf"/>
</dbReference>
<dbReference type="Proteomes" id="UP001175211">
    <property type="component" value="Unassembled WGS sequence"/>
</dbReference>
<gene>
    <name evidence="7" type="ORF">EV420DRAFT_1733771</name>
</gene>
<evidence type="ECO:0000256" key="3">
    <source>
        <dbReference type="ARBA" id="ARBA00022833"/>
    </source>
</evidence>
<dbReference type="EMBL" id="JAUEPS010000084">
    <property type="protein sequence ID" value="KAK0439523.1"/>
    <property type="molecule type" value="Genomic_DNA"/>
</dbReference>
<keyword evidence="1" id="KW-0479">Metal-binding</keyword>
<dbReference type="InterPro" id="IPR013087">
    <property type="entry name" value="Znf_C2H2_type"/>
</dbReference>
<keyword evidence="3" id="KW-0862">Zinc</keyword>
<dbReference type="SMART" id="SM00355">
    <property type="entry name" value="ZnF_C2H2"/>
    <property type="match status" value="2"/>
</dbReference>
<keyword evidence="2 4" id="KW-0863">Zinc-finger</keyword>
<proteinExistence type="predicted"/>
<evidence type="ECO:0000313" key="7">
    <source>
        <dbReference type="EMBL" id="KAK0439523.1"/>
    </source>
</evidence>
<dbReference type="SUPFAM" id="SSF57667">
    <property type="entry name" value="beta-beta-alpha zinc fingers"/>
    <property type="match status" value="1"/>
</dbReference>
<dbReference type="GeneID" id="85363518"/>
<dbReference type="GO" id="GO:0008270">
    <property type="term" value="F:zinc ion binding"/>
    <property type="evidence" value="ECO:0007669"/>
    <property type="project" value="UniProtKB-KW"/>
</dbReference>
<feature type="compositionally biased region" description="Low complexity" evidence="5">
    <location>
        <begin position="134"/>
        <end position="146"/>
    </location>
</feature>
<feature type="region of interest" description="Disordered" evidence="5">
    <location>
        <begin position="79"/>
        <end position="178"/>
    </location>
</feature>
<evidence type="ECO:0000256" key="1">
    <source>
        <dbReference type="ARBA" id="ARBA00022723"/>
    </source>
</evidence>
<organism evidence="7 8">
    <name type="scientific">Armillaria tabescens</name>
    <name type="common">Ringless honey mushroom</name>
    <name type="synonym">Agaricus tabescens</name>
    <dbReference type="NCBI Taxonomy" id="1929756"/>
    <lineage>
        <taxon>Eukaryota</taxon>
        <taxon>Fungi</taxon>
        <taxon>Dikarya</taxon>
        <taxon>Basidiomycota</taxon>
        <taxon>Agaricomycotina</taxon>
        <taxon>Agaricomycetes</taxon>
        <taxon>Agaricomycetidae</taxon>
        <taxon>Agaricales</taxon>
        <taxon>Marasmiineae</taxon>
        <taxon>Physalacriaceae</taxon>
        <taxon>Desarmillaria</taxon>
    </lineage>
</organism>
<evidence type="ECO:0000256" key="4">
    <source>
        <dbReference type="PROSITE-ProRule" id="PRU00042"/>
    </source>
</evidence>
<feature type="compositionally biased region" description="Polar residues" evidence="5">
    <location>
        <begin position="147"/>
        <end position="156"/>
    </location>
</feature>
<protein>
    <recommendedName>
        <fullName evidence="6">C2H2-type domain-containing protein</fullName>
    </recommendedName>
</protein>
<dbReference type="FunFam" id="3.30.160.60:FF:000446">
    <property type="entry name" value="Zinc finger protein"/>
    <property type="match status" value="1"/>
</dbReference>
<keyword evidence="8" id="KW-1185">Reference proteome</keyword>
<sequence length="198" mass="21916">MVTVASSSRRYPCDECVKSFTKKCDLKRHKVLHMSKEEQEKRMFKCPHCPTMTLQLSNLNAHIYRRHKDKICREPDGDFATADPGDFSRNKRGHSLVPKPRQGHQHTLVINPRPSGAILSPSPTPPATTQQWLSSTTSIGTPTPSSLASPVFSTVATSSYLPTPSRSPTPPSPLGPSATLFIVGPKEYQLRPMIHGNY</sequence>
<feature type="compositionally biased region" description="Pro residues" evidence="5">
    <location>
        <begin position="165"/>
        <end position="174"/>
    </location>
</feature>
<evidence type="ECO:0000256" key="5">
    <source>
        <dbReference type="SAM" id="MobiDB-lite"/>
    </source>
</evidence>
<evidence type="ECO:0000313" key="8">
    <source>
        <dbReference type="Proteomes" id="UP001175211"/>
    </source>
</evidence>
<dbReference type="AlphaFoldDB" id="A0AA39JBE4"/>
<dbReference type="RefSeq" id="XP_060323308.1">
    <property type="nucleotide sequence ID" value="XM_060479970.1"/>
</dbReference>
<evidence type="ECO:0000259" key="6">
    <source>
        <dbReference type="PROSITE" id="PS50157"/>
    </source>
</evidence>